<dbReference type="Proteomes" id="UP000054279">
    <property type="component" value="Unassembled WGS sequence"/>
</dbReference>
<evidence type="ECO:0000256" key="5">
    <source>
        <dbReference type="ARBA" id="ARBA00023136"/>
    </source>
</evidence>
<evidence type="ECO:0000256" key="1">
    <source>
        <dbReference type="ARBA" id="ARBA00004141"/>
    </source>
</evidence>
<accession>A0A0C9V6T9</accession>
<feature type="transmembrane region" description="Helical" evidence="6">
    <location>
        <begin position="132"/>
        <end position="151"/>
    </location>
</feature>
<dbReference type="InterPro" id="IPR051633">
    <property type="entry name" value="AceTr"/>
</dbReference>
<dbReference type="InterPro" id="IPR000791">
    <property type="entry name" value="Gpr1/Fun34/SatP-like"/>
</dbReference>
<gene>
    <name evidence="7" type="ORF">M422DRAFT_183748</name>
</gene>
<keyword evidence="3 6" id="KW-0812">Transmembrane</keyword>
<keyword evidence="5 6" id="KW-0472">Membrane</keyword>
<name>A0A0C9V6T9_SPHS4</name>
<feature type="transmembrane region" description="Helical" evidence="6">
    <location>
        <begin position="65"/>
        <end position="87"/>
    </location>
</feature>
<evidence type="ECO:0000256" key="3">
    <source>
        <dbReference type="ARBA" id="ARBA00022692"/>
    </source>
</evidence>
<dbReference type="NCBIfam" id="NF038013">
    <property type="entry name" value="AceTr_1"/>
    <property type="match status" value="1"/>
</dbReference>
<sequence length="199" mass="21423">HIRRIANPGPLGLFSFASTTFILSLYNVQARHILIPNVVVGMAVACGGLAQLLAGQWEFVAGNTFGATAFTSYGAFWISFALLYIPGSGILSAYDVPGGSTQLDDALGIYLITWFIVTFLFLIAALRTHAAFIGLFFFLSLTFLLLAVGFWTHNVKVTKAGGGLGIVTALIAYYAGASELFNKRDTFFALPVGRVQRID</sequence>
<dbReference type="Pfam" id="PF01184">
    <property type="entry name" value="Gpr1_Fun34_YaaH"/>
    <property type="match status" value="1"/>
</dbReference>
<dbReference type="GO" id="GO:0015123">
    <property type="term" value="F:acetate transmembrane transporter activity"/>
    <property type="evidence" value="ECO:0007669"/>
    <property type="project" value="TreeGrafter"/>
</dbReference>
<feature type="transmembrane region" description="Helical" evidence="6">
    <location>
        <begin position="12"/>
        <end position="28"/>
    </location>
</feature>
<dbReference type="AlphaFoldDB" id="A0A0C9V6T9"/>
<evidence type="ECO:0000256" key="6">
    <source>
        <dbReference type="SAM" id="Phobius"/>
    </source>
</evidence>
<keyword evidence="4 6" id="KW-1133">Transmembrane helix</keyword>
<feature type="transmembrane region" description="Helical" evidence="6">
    <location>
        <begin position="107"/>
        <end position="125"/>
    </location>
</feature>
<dbReference type="GO" id="GO:0005886">
    <property type="term" value="C:plasma membrane"/>
    <property type="evidence" value="ECO:0007669"/>
    <property type="project" value="TreeGrafter"/>
</dbReference>
<dbReference type="HOGENOM" id="CLU_051062_1_2_1"/>
<dbReference type="OrthoDB" id="3648309at2759"/>
<evidence type="ECO:0000313" key="7">
    <source>
        <dbReference type="EMBL" id="KIJ33056.1"/>
    </source>
</evidence>
<evidence type="ECO:0000256" key="4">
    <source>
        <dbReference type="ARBA" id="ARBA00022989"/>
    </source>
</evidence>
<proteinExistence type="inferred from homology"/>
<comment type="subcellular location">
    <subcellularLocation>
        <location evidence="1">Membrane</location>
        <topology evidence="1">Multi-pass membrane protein</topology>
    </subcellularLocation>
</comment>
<comment type="similarity">
    <text evidence="2">Belongs to the acetate uptake transporter (AceTr) (TC 2.A.96) family.</text>
</comment>
<evidence type="ECO:0000313" key="8">
    <source>
        <dbReference type="Proteomes" id="UP000054279"/>
    </source>
</evidence>
<feature type="transmembrane region" description="Helical" evidence="6">
    <location>
        <begin position="34"/>
        <end position="53"/>
    </location>
</feature>
<feature type="non-terminal residue" evidence="7">
    <location>
        <position position="1"/>
    </location>
</feature>
<dbReference type="PANTHER" id="PTHR31123">
    <property type="entry name" value="ACCUMULATION OF DYADS PROTEIN 2-RELATED"/>
    <property type="match status" value="1"/>
</dbReference>
<keyword evidence="8" id="KW-1185">Reference proteome</keyword>
<feature type="transmembrane region" description="Helical" evidence="6">
    <location>
        <begin position="157"/>
        <end position="175"/>
    </location>
</feature>
<organism evidence="7 8">
    <name type="scientific">Sphaerobolus stellatus (strain SS14)</name>
    <dbReference type="NCBI Taxonomy" id="990650"/>
    <lineage>
        <taxon>Eukaryota</taxon>
        <taxon>Fungi</taxon>
        <taxon>Dikarya</taxon>
        <taxon>Basidiomycota</taxon>
        <taxon>Agaricomycotina</taxon>
        <taxon>Agaricomycetes</taxon>
        <taxon>Phallomycetidae</taxon>
        <taxon>Geastrales</taxon>
        <taxon>Sphaerobolaceae</taxon>
        <taxon>Sphaerobolus</taxon>
    </lineage>
</organism>
<reference evidence="7 8" key="1">
    <citation type="submission" date="2014-06" db="EMBL/GenBank/DDBJ databases">
        <title>Evolutionary Origins and Diversification of the Mycorrhizal Mutualists.</title>
        <authorList>
            <consortium name="DOE Joint Genome Institute"/>
            <consortium name="Mycorrhizal Genomics Consortium"/>
            <person name="Kohler A."/>
            <person name="Kuo A."/>
            <person name="Nagy L.G."/>
            <person name="Floudas D."/>
            <person name="Copeland A."/>
            <person name="Barry K.W."/>
            <person name="Cichocki N."/>
            <person name="Veneault-Fourrey C."/>
            <person name="LaButti K."/>
            <person name="Lindquist E.A."/>
            <person name="Lipzen A."/>
            <person name="Lundell T."/>
            <person name="Morin E."/>
            <person name="Murat C."/>
            <person name="Riley R."/>
            <person name="Ohm R."/>
            <person name="Sun H."/>
            <person name="Tunlid A."/>
            <person name="Henrissat B."/>
            <person name="Grigoriev I.V."/>
            <person name="Hibbett D.S."/>
            <person name="Martin F."/>
        </authorList>
    </citation>
    <scope>NUCLEOTIDE SEQUENCE [LARGE SCALE GENOMIC DNA]</scope>
    <source>
        <strain evidence="7 8">SS14</strain>
    </source>
</reference>
<dbReference type="PANTHER" id="PTHR31123:SF1">
    <property type="entry name" value="ACCUMULATION OF DYADS PROTEIN 2-RELATED"/>
    <property type="match status" value="1"/>
</dbReference>
<evidence type="ECO:0008006" key="9">
    <source>
        <dbReference type="Google" id="ProtNLM"/>
    </source>
</evidence>
<dbReference type="EMBL" id="KN837218">
    <property type="protein sequence ID" value="KIJ33056.1"/>
    <property type="molecule type" value="Genomic_DNA"/>
</dbReference>
<evidence type="ECO:0000256" key="2">
    <source>
        <dbReference type="ARBA" id="ARBA00005587"/>
    </source>
</evidence>
<protein>
    <recommendedName>
        <fullName evidence="9">Ammonia transport outward protein 2</fullName>
    </recommendedName>
</protein>